<keyword evidence="2" id="KW-1185">Reference proteome</keyword>
<evidence type="ECO:0000313" key="1">
    <source>
        <dbReference type="EMBL" id="QKM66158.1"/>
    </source>
</evidence>
<dbReference type="AlphaFoldDB" id="I2NAW1"/>
<evidence type="ECO:0000313" key="2">
    <source>
        <dbReference type="Proteomes" id="UP000005940"/>
    </source>
</evidence>
<dbReference type="RefSeq" id="WP_006344983.1">
    <property type="nucleotide sequence ID" value="NZ_CP029159.1"/>
</dbReference>
<sequence length="93" mass="10153">MTTENAPGTADPEKELLLFLEGHTGTPWEPDTDLFRAGGLSSLFAMQLVVHLEKSYAIAIRGANLRLDNFRTVRQMVALVERLRQPASGSLGG</sequence>
<dbReference type="PROSITE" id="PS50075">
    <property type="entry name" value="CARRIER"/>
    <property type="match status" value="1"/>
</dbReference>
<reference evidence="1 2" key="1">
    <citation type="journal article" date="2012" name="J. Bacteriol.">
        <title>Draft genome of Streptomyces tsukubaensis NRRL 18488, the producer of the clinically important immunosuppressant tacrolimus (FK506).</title>
        <authorList>
            <person name="Barreiro C."/>
            <person name="Prieto C."/>
            <person name="Sola-Landa A."/>
            <person name="Solera E."/>
            <person name="Martinez-Castro M."/>
            <person name="Perez-Redondo R."/>
            <person name="Garcia-Estrada C."/>
            <person name="Aparicio J.F."/>
            <person name="Fernandez-Martinez L.T."/>
            <person name="Santos-Aberturas J."/>
            <person name="Salehi-Najafabadi Z."/>
            <person name="Rodriguez-Garcia A."/>
            <person name="Tauch A."/>
            <person name="Martin J.F."/>
        </authorList>
    </citation>
    <scope>NUCLEOTIDE SEQUENCE [LARGE SCALE GENOMIC DNA]</scope>
    <source>
        <strain evidence="2">DSM 42081 / NBRC 108919 / NRRL 18488 / 9993</strain>
    </source>
</reference>
<dbReference type="InterPro" id="IPR036736">
    <property type="entry name" value="ACP-like_sf"/>
</dbReference>
<dbReference type="Gene3D" id="1.10.1200.10">
    <property type="entry name" value="ACP-like"/>
    <property type="match status" value="1"/>
</dbReference>
<dbReference type="SUPFAM" id="SSF47336">
    <property type="entry name" value="ACP-like"/>
    <property type="match status" value="1"/>
</dbReference>
<dbReference type="Pfam" id="PF00550">
    <property type="entry name" value="PP-binding"/>
    <property type="match status" value="1"/>
</dbReference>
<name>I2NAW1_STRT9</name>
<proteinExistence type="predicted"/>
<accession>I2NAW1</accession>
<protein>
    <submittedName>
        <fullName evidence="1">Acyl carrier protein</fullName>
    </submittedName>
</protein>
<dbReference type="InterPro" id="IPR009081">
    <property type="entry name" value="PP-bd_ACP"/>
</dbReference>
<dbReference type="EMBL" id="CP029159">
    <property type="protein sequence ID" value="QKM66158.1"/>
    <property type="molecule type" value="Genomic_DNA"/>
</dbReference>
<gene>
    <name evidence="1" type="ORF">STSU_002260</name>
</gene>
<organism evidence="1 2">
    <name type="scientific">Streptomyces tsukubensis (strain DSM 42081 / NBRC 108919 / NRRL 18488 / 9993)</name>
    <dbReference type="NCBI Taxonomy" id="1114943"/>
    <lineage>
        <taxon>Bacteria</taxon>
        <taxon>Bacillati</taxon>
        <taxon>Actinomycetota</taxon>
        <taxon>Actinomycetes</taxon>
        <taxon>Kitasatosporales</taxon>
        <taxon>Streptomycetaceae</taxon>
        <taxon>Streptomyces</taxon>
    </lineage>
</organism>
<dbReference type="Proteomes" id="UP000005940">
    <property type="component" value="Chromosome"/>
</dbReference>